<accession>A0A916JKN7</accession>
<evidence type="ECO:0008006" key="4">
    <source>
        <dbReference type="Google" id="ProtNLM"/>
    </source>
</evidence>
<dbReference type="KEGG" id="ptan:CRYO30217_00510"/>
<proteinExistence type="predicted"/>
<keyword evidence="1" id="KW-1133">Transmembrane helix</keyword>
<keyword evidence="1" id="KW-0812">Transmembrane</keyword>
<evidence type="ECO:0000313" key="2">
    <source>
        <dbReference type="EMBL" id="CAG5077897.1"/>
    </source>
</evidence>
<feature type="transmembrane region" description="Helical" evidence="1">
    <location>
        <begin position="92"/>
        <end position="110"/>
    </location>
</feature>
<name>A0A916JKN7_9FLAO</name>
<reference evidence="2" key="1">
    <citation type="submission" date="2021-04" db="EMBL/GenBank/DDBJ databases">
        <authorList>
            <person name="Rodrigo-Torres L."/>
            <person name="Arahal R. D."/>
            <person name="Lucena T."/>
        </authorList>
    </citation>
    <scope>NUCLEOTIDE SEQUENCE</scope>
    <source>
        <strain evidence="2">AS29M-1</strain>
    </source>
</reference>
<organism evidence="2 3">
    <name type="scientific">Parvicella tangerina</name>
    <dbReference type="NCBI Taxonomy" id="2829795"/>
    <lineage>
        <taxon>Bacteria</taxon>
        <taxon>Pseudomonadati</taxon>
        <taxon>Bacteroidota</taxon>
        <taxon>Flavobacteriia</taxon>
        <taxon>Flavobacteriales</taxon>
        <taxon>Parvicellaceae</taxon>
        <taxon>Parvicella</taxon>
    </lineage>
</organism>
<evidence type="ECO:0000313" key="3">
    <source>
        <dbReference type="Proteomes" id="UP000683507"/>
    </source>
</evidence>
<keyword evidence="1" id="KW-0472">Membrane</keyword>
<protein>
    <recommendedName>
        <fullName evidence="4">Cytochrome B</fullName>
    </recommendedName>
</protein>
<evidence type="ECO:0000256" key="1">
    <source>
        <dbReference type="SAM" id="Phobius"/>
    </source>
</evidence>
<keyword evidence="3" id="KW-1185">Reference proteome</keyword>
<dbReference type="RefSeq" id="WP_258540742.1">
    <property type="nucleotide sequence ID" value="NZ_OU015584.1"/>
</dbReference>
<feature type="transmembrane region" description="Helical" evidence="1">
    <location>
        <begin position="40"/>
        <end position="62"/>
    </location>
</feature>
<dbReference type="Proteomes" id="UP000683507">
    <property type="component" value="Chromosome"/>
</dbReference>
<sequence length="150" mass="16801">MSGLLHAHSGLRWLTLGILIYAIINALLKKNKAYADSDKTISIIALSLTHLQVVIGLVLYFIQGKYELFKVAFDDSLPKEVKSTARLYALEHPLIMLIAAVLITIGHSKAKKATESSKKFKLTYIFFGIGLVLILSRIPWPFLVETANWF</sequence>
<dbReference type="EMBL" id="OU015584">
    <property type="protein sequence ID" value="CAG5077897.1"/>
    <property type="molecule type" value="Genomic_DNA"/>
</dbReference>
<gene>
    <name evidence="2" type="ORF">CRYO30217_00510</name>
</gene>
<feature type="transmembrane region" description="Helical" evidence="1">
    <location>
        <begin position="122"/>
        <end position="140"/>
    </location>
</feature>
<dbReference type="AlphaFoldDB" id="A0A916JKN7"/>
<feature type="transmembrane region" description="Helical" evidence="1">
    <location>
        <begin position="12"/>
        <end position="28"/>
    </location>
</feature>